<dbReference type="EMBL" id="RCMV01000028">
    <property type="protein sequence ID" value="KAG3227736.1"/>
    <property type="molecule type" value="Genomic_DNA"/>
</dbReference>
<proteinExistence type="predicted"/>
<dbReference type="Proteomes" id="UP000760860">
    <property type="component" value="Unassembled WGS sequence"/>
</dbReference>
<dbReference type="Proteomes" id="UP000736787">
    <property type="component" value="Unassembled WGS sequence"/>
</dbReference>
<evidence type="ECO:0000313" key="3">
    <source>
        <dbReference type="EMBL" id="KAG2938994.1"/>
    </source>
</evidence>
<evidence type="ECO:0000313" key="6">
    <source>
        <dbReference type="EMBL" id="KAG3227736.1"/>
    </source>
</evidence>
<reference evidence="6" key="1">
    <citation type="submission" date="2018-05" db="EMBL/GenBank/DDBJ databases">
        <title>Effector identification in a new, highly contiguous assembly of the strawberry crown rot pathogen Phytophthora cactorum.</title>
        <authorList>
            <person name="Armitage A.D."/>
            <person name="Nellist C.F."/>
            <person name="Bates H."/>
            <person name="Vickerstaff R.J."/>
            <person name="Harrison R.J."/>
        </authorList>
    </citation>
    <scope>NUCLEOTIDE SEQUENCE</scope>
    <source>
        <strain evidence="2">15-7</strain>
        <strain evidence="3">4032</strain>
        <strain evidence="4">4040</strain>
        <strain evidence="5">P415</strain>
        <strain evidence="6">P421</strain>
    </source>
</reference>
<evidence type="ECO:0000313" key="2">
    <source>
        <dbReference type="EMBL" id="KAG2869213.1"/>
    </source>
</evidence>
<accession>A0A8T1LVZ8</accession>
<protein>
    <submittedName>
        <fullName evidence="6">Uncharacterized protein</fullName>
    </submittedName>
</protein>
<dbReference type="AlphaFoldDB" id="A0A8T1LVZ8"/>
<comment type="caution">
    <text evidence="6">The sequence shown here is derived from an EMBL/GenBank/DDBJ whole genome shotgun (WGS) entry which is preliminary data.</text>
</comment>
<dbReference type="EMBL" id="RCML01000052">
    <property type="protein sequence ID" value="KAG2995075.1"/>
    <property type="molecule type" value="Genomic_DNA"/>
</dbReference>
<gene>
    <name evidence="2" type="ORF">PC113_g441</name>
    <name evidence="3" type="ORF">PC115_g3383</name>
    <name evidence="4" type="ORF">PC117_g640</name>
    <name evidence="5" type="ORF">PC118_g3180</name>
    <name evidence="6" type="ORF">PC129_g1692</name>
</gene>
<dbReference type="Proteomes" id="UP000735874">
    <property type="component" value="Unassembled WGS sequence"/>
</dbReference>
<feature type="region of interest" description="Disordered" evidence="1">
    <location>
        <begin position="1"/>
        <end position="32"/>
    </location>
</feature>
<evidence type="ECO:0000313" key="4">
    <source>
        <dbReference type="EMBL" id="KAG2955118.1"/>
    </source>
</evidence>
<evidence type="ECO:0000256" key="1">
    <source>
        <dbReference type="SAM" id="MobiDB-lite"/>
    </source>
</evidence>
<organism evidence="6 7">
    <name type="scientific">Phytophthora cactorum</name>
    <dbReference type="NCBI Taxonomy" id="29920"/>
    <lineage>
        <taxon>Eukaryota</taxon>
        <taxon>Sar</taxon>
        <taxon>Stramenopiles</taxon>
        <taxon>Oomycota</taxon>
        <taxon>Peronosporomycetes</taxon>
        <taxon>Peronosporales</taxon>
        <taxon>Peronosporaceae</taxon>
        <taxon>Phytophthora</taxon>
    </lineage>
</organism>
<evidence type="ECO:0000313" key="7">
    <source>
        <dbReference type="Proteomes" id="UP000760860"/>
    </source>
</evidence>
<dbReference type="EMBL" id="RCMK01000007">
    <property type="protein sequence ID" value="KAG2955118.1"/>
    <property type="molecule type" value="Genomic_DNA"/>
</dbReference>
<dbReference type="Proteomes" id="UP000697107">
    <property type="component" value="Unassembled WGS sequence"/>
</dbReference>
<name>A0A8T1LVZ8_9STRA</name>
<dbReference type="EMBL" id="RCMI01000056">
    <property type="protein sequence ID" value="KAG2938994.1"/>
    <property type="molecule type" value="Genomic_DNA"/>
</dbReference>
<feature type="compositionally biased region" description="Basic and acidic residues" evidence="1">
    <location>
        <begin position="13"/>
        <end position="32"/>
    </location>
</feature>
<dbReference type="Proteomes" id="UP000774804">
    <property type="component" value="Unassembled WGS sequence"/>
</dbReference>
<evidence type="ECO:0000313" key="5">
    <source>
        <dbReference type="EMBL" id="KAG2995075.1"/>
    </source>
</evidence>
<dbReference type="EMBL" id="RCMG01000004">
    <property type="protein sequence ID" value="KAG2869213.1"/>
    <property type="molecule type" value="Genomic_DNA"/>
</dbReference>
<sequence>MLVAPGSSMTGTSDEKRRREESKWRLEEAKKEEPTRVERVLYRDAERKRHEERMEIEGVEAHQGHEQMVMLLTTLAGKK</sequence>